<organism evidence="3">
    <name type="scientific">Melampsora larici-populina (strain 98AG31 / pathotype 3-4-7)</name>
    <name type="common">Poplar leaf rust fungus</name>
    <dbReference type="NCBI Taxonomy" id="747676"/>
    <lineage>
        <taxon>Eukaryota</taxon>
        <taxon>Fungi</taxon>
        <taxon>Dikarya</taxon>
        <taxon>Basidiomycota</taxon>
        <taxon>Pucciniomycotina</taxon>
        <taxon>Pucciniomycetes</taxon>
        <taxon>Pucciniales</taxon>
        <taxon>Melampsoraceae</taxon>
        <taxon>Melampsora</taxon>
    </lineage>
</organism>
<name>F4SAL0_MELLP</name>
<gene>
    <name evidence="2" type="ORF">MELLADRAFT_113648</name>
</gene>
<dbReference type="InParanoid" id="F4SAL0"/>
<evidence type="ECO:0000313" key="2">
    <source>
        <dbReference type="EMBL" id="EGF98318.1"/>
    </source>
</evidence>
<feature type="region of interest" description="Disordered" evidence="1">
    <location>
        <begin position="95"/>
        <end position="115"/>
    </location>
</feature>
<dbReference type="RefSeq" id="XP_007418444.1">
    <property type="nucleotide sequence ID" value="XM_007418382.1"/>
</dbReference>
<protein>
    <submittedName>
        <fullName evidence="2">Uncharacterized protein</fullName>
    </submittedName>
</protein>
<proteinExistence type="predicted"/>
<keyword evidence="3" id="KW-1185">Reference proteome</keyword>
<dbReference type="GeneID" id="18925048"/>
<dbReference type="AlphaFoldDB" id="F4SAL0"/>
<reference evidence="3" key="1">
    <citation type="journal article" date="2011" name="Proc. Natl. Acad. Sci. U.S.A.">
        <title>Obligate biotrophy features unraveled by the genomic analysis of rust fungi.</title>
        <authorList>
            <person name="Duplessis S."/>
            <person name="Cuomo C.A."/>
            <person name="Lin Y.-C."/>
            <person name="Aerts A."/>
            <person name="Tisserant E."/>
            <person name="Veneault-Fourrey C."/>
            <person name="Joly D.L."/>
            <person name="Hacquard S."/>
            <person name="Amselem J."/>
            <person name="Cantarel B.L."/>
            <person name="Chiu R."/>
            <person name="Coutinho P.M."/>
            <person name="Feau N."/>
            <person name="Field M."/>
            <person name="Frey P."/>
            <person name="Gelhaye E."/>
            <person name="Goldberg J."/>
            <person name="Grabherr M.G."/>
            <person name="Kodira C.D."/>
            <person name="Kohler A."/>
            <person name="Kuees U."/>
            <person name="Lindquist E.A."/>
            <person name="Lucas S.M."/>
            <person name="Mago R."/>
            <person name="Mauceli E."/>
            <person name="Morin E."/>
            <person name="Murat C."/>
            <person name="Pangilinan J.L."/>
            <person name="Park R."/>
            <person name="Pearson M."/>
            <person name="Quesneville H."/>
            <person name="Rouhier N."/>
            <person name="Sakthikumar S."/>
            <person name="Salamov A.A."/>
            <person name="Schmutz J."/>
            <person name="Selles B."/>
            <person name="Shapiro H."/>
            <person name="Tanguay P."/>
            <person name="Tuskan G.A."/>
            <person name="Henrissat B."/>
            <person name="Van de Peer Y."/>
            <person name="Rouze P."/>
            <person name="Ellis J.G."/>
            <person name="Dodds P.N."/>
            <person name="Schein J.E."/>
            <person name="Zhong S."/>
            <person name="Hamelin R.C."/>
            <person name="Grigoriev I.V."/>
            <person name="Szabo L.J."/>
            <person name="Martin F."/>
        </authorList>
    </citation>
    <scope>NUCLEOTIDE SEQUENCE [LARGE SCALE GENOMIC DNA]</scope>
    <source>
        <strain evidence="3">98AG31 / pathotype 3-4-7</strain>
    </source>
</reference>
<dbReference type="KEGG" id="mlr:MELLADRAFT_113648"/>
<dbReference type="HOGENOM" id="CLU_990722_0_0_1"/>
<dbReference type="VEuPathDB" id="FungiDB:MELLADRAFT_113648"/>
<sequence>MPVCSVIRSVKLNTTLSFLVVVPTALHQLVNPSYIPLPVGSWTVRIKHPGHNHGPIGSETQDTKCPVAESLTVIKQCLTMISMTLFLISKPKRKRKIKKAPKGPEPLPTASISPPTVLHNTVPELSPPVQVPNALVDVVNISRLPPATPSYAVKALDSSPTNSAFCLRFKPLGNYDSEALPTPAPPSPANPVTSVDSPLPSPTSIIPAIITTLSPRGCSGPSLPITPTNNNGDDSFDIVLLLPITSPSKHPEESCATFNTIQTKQLTCTNVRPTSLTPQDH</sequence>
<evidence type="ECO:0000313" key="3">
    <source>
        <dbReference type="Proteomes" id="UP000001072"/>
    </source>
</evidence>
<dbReference type="Proteomes" id="UP000001072">
    <property type="component" value="Unassembled WGS sequence"/>
</dbReference>
<evidence type="ECO:0000256" key="1">
    <source>
        <dbReference type="SAM" id="MobiDB-lite"/>
    </source>
</evidence>
<accession>F4SAL0</accession>
<dbReference type="EMBL" id="GL883179">
    <property type="protein sequence ID" value="EGF98318.1"/>
    <property type="molecule type" value="Genomic_DNA"/>
</dbReference>